<proteinExistence type="predicted"/>
<reference evidence="3" key="2">
    <citation type="journal article" date="2011" name="Proc. Natl. Acad. Sci. U.S.A.">
        <title>Obligate biotrophy features unraveled by the genomic analysis of rust fungi.</title>
        <authorList>
            <person name="Duplessis S."/>
            <person name="Cuomo C.A."/>
            <person name="Lin Y.-C."/>
            <person name="Aerts A."/>
            <person name="Tisserant E."/>
            <person name="Veneault-Fourrey C."/>
            <person name="Joly D.L."/>
            <person name="Hacquard S."/>
            <person name="Amselem J."/>
            <person name="Cantarel B.L."/>
            <person name="Chiu R."/>
            <person name="Coutinho P.M."/>
            <person name="Feau N."/>
            <person name="Field M."/>
            <person name="Frey P."/>
            <person name="Gelhaye E."/>
            <person name="Goldberg J."/>
            <person name="Grabherr M.G."/>
            <person name="Kodira C.D."/>
            <person name="Kohler A."/>
            <person name="Kuees U."/>
            <person name="Lindquist E.A."/>
            <person name="Lucas S.M."/>
            <person name="Mago R."/>
            <person name="Mauceli E."/>
            <person name="Morin E."/>
            <person name="Murat C."/>
            <person name="Pangilinan J.L."/>
            <person name="Park R."/>
            <person name="Pearson M."/>
            <person name="Quesneville H."/>
            <person name="Rouhier N."/>
            <person name="Sakthikumar S."/>
            <person name="Salamov A.A."/>
            <person name="Schmutz J."/>
            <person name="Selles B."/>
            <person name="Shapiro H."/>
            <person name="Tanguay P."/>
            <person name="Tuskan G.A."/>
            <person name="Henrissat B."/>
            <person name="Van de Peer Y."/>
            <person name="Rouze P."/>
            <person name="Ellis J.G."/>
            <person name="Dodds P.N."/>
            <person name="Schein J.E."/>
            <person name="Zhong S."/>
            <person name="Hamelin R.C."/>
            <person name="Grigoriev I.V."/>
            <person name="Szabo L.J."/>
            <person name="Martin F."/>
        </authorList>
    </citation>
    <scope>NUCLEOTIDE SEQUENCE [LARGE SCALE GENOMIC DNA]</scope>
    <source>
        <strain evidence="3">CRL 75-36-700-3 / race SCCL</strain>
    </source>
</reference>
<dbReference type="RefSeq" id="XP_003336832.1">
    <property type="nucleotide sequence ID" value="XM_003336784.2"/>
</dbReference>
<gene>
    <name evidence="2" type="ORF">PGTG_18238</name>
</gene>
<feature type="signal peptide" evidence="1">
    <location>
        <begin position="1"/>
        <end position="18"/>
    </location>
</feature>
<keyword evidence="3" id="KW-1185">Reference proteome</keyword>
<dbReference type="GeneID" id="10538238"/>
<evidence type="ECO:0000313" key="3">
    <source>
        <dbReference type="Proteomes" id="UP000008783"/>
    </source>
</evidence>
<dbReference type="OrthoDB" id="2498780at2759"/>
<dbReference type="AlphaFoldDB" id="E3L788"/>
<feature type="chain" id="PRO_5003172505" evidence="1">
    <location>
        <begin position="19"/>
        <end position="180"/>
    </location>
</feature>
<dbReference type="VEuPathDB" id="FungiDB:PGTG_18238"/>
<dbReference type="InParanoid" id="E3L788"/>
<evidence type="ECO:0000313" key="2">
    <source>
        <dbReference type="EMBL" id="EFP92413.1"/>
    </source>
</evidence>
<name>E3L788_PUCGT</name>
<sequence>MLFKYLMATVALAAVVISSPTEPTTVAKPADSLSQCENAITQVKEPVVVSCKEGKVEKVKSHLITVQKPIQVLSFTFSSSSSIVIQKEVVTKYSQEFIKVLIKFQSVLTVIYSHPKISAGCTDVFAKLDSHFDSICTVFKEKHGVEIYKMIHEESSINVTVWEKTGFKFQSKGGYSTISH</sequence>
<dbReference type="KEGG" id="pgr:PGTG_18238"/>
<protein>
    <submittedName>
        <fullName evidence="2">Uncharacterized protein</fullName>
    </submittedName>
</protein>
<accession>E3L788</accession>
<dbReference type="HOGENOM" id="CLU_1496925_0_0_1"/>
<organism evidence="2 3">
    <name type="scientific">Puccinia graminis f. sp. tritici (strain CRL 75-36-700-3 / race SCCL)</name>
    <name type="common">Black stem rust fungus</name>
    <dbReference type="NCBI Taxonomy" id="418459"/>
    <lineage>
        <taxon>Eukaryota</taxon>
        <taxon>Fungi</taxon>
        <taxon>Dikarya</taxon>
        <taxon>Basidiomycota</taxon>
        <taxon>Pucciniomycotina</taxon>
        <taxon>Pucciniomycetes</taxon>
        <taxon>Pucciniales</taxon>
        <taxon>Pucciniaceae</taxon>
        <taxon>Puccinia</taxon>
    </lineage>
</organism>
<evidence type="ECO:0000256" key="1">
    <source>
        <dbReference type="SAM" id="SignalP"/>
    </source>
</evidence>
<dbReference type="Proteomes" id="UP000008783">
    <property type="component" value="Unassembled WGS sequence"/>
</dbReference>
<dbReference type="EMBL" id="DS178364">
    <property type="protein sequence ID" value="EFP92413.1"/>
    <property type="molecule type" value="Genomic_DNA"/>
</dbReference>
<reference key="1">
    <citation type="submission" date="2007-01" db="EMBL/GenBank/DDBJ databases">
        <title>The Genome Sequence of Puccinia graminis f. sp. tritici Strain CRL 75-36-700-3.</title>
        <authorList>
            <consortium name="The Broad Institute Genome Sequencing Platform"/>
            <person name="Birren B."/>
            <person name="Lander E."/>
            <person name="Galagan J."/>
            <person name="Nusbaum C."/>
            <person name="Devon K."/>
            <person name="Cuomo C."/>
            <person name="Jaffe D."/>
            <person name="Butler J."/>
            <person name="Alvarez P."/>
            <person name="Gnerre S."/>
            <person name="Grabherr M."/>
            <person name="Mauceli E."/>
            <person name="Brockman W."/>
            <person name="Young S."/>
            <person name="LaButti K."/>
            <person name="Sykes S."/>
            <person name="DeCaprio D."/>
            <person name="Crawford M."/>
            <person name="Koehrsen M."/>
            <person name="Engels R."/>
            <person name="Montgomery P."/>
            <person name="Pearson M."/>
            <person name="Howarth C."/>
            <person name="Larson L."/>
            <person name="White J."/>
            <person name="Zeng Q."/>
            <person name="Kodira C."/>
            <person name="Yandava C."/>
            <person name="Alvarado L."/>
            <person name="O'Leary S."/>
            <person name="Szabo L."/>
            <person name="Dean R."/>
            <person name="Schein J."/>
        </authorList>
    </citation>
    <scope>NUCLEOTIDE SEQUENCE</scope>
    <source>
        <strain>CRL 75-36-700-3</strain>
    </source>
</reference>
<keyword evidence="1" id="KW-0732">Signal</keyword>